<keyword evidence="2" id="KW-0812">Transmembrane</keyword>
<evidence type="ECO:0000313" key="4">
    <source>
        <dbReference type="Proteomes" id="UP001604267"/>
    </source>
</evidence>
<feature type="region of interest" description="Disordered" evidence="1">
    <location>
        <begin position="120"/>
        <end position="143"/>
    </location>
</feature>
<sequence>MDALTKLNVLGLVLSAVLLAMACVKADRVRAWRTSVNPSAPDLPDSAFVAARVLFLTLAGIGVYTAVHGFGVSDDVSWSDDELTSAVRQASDDLDGYTFQADDSGPLSFTDYESLIKDKVTEDGGGDAPGYGVTVEPADGNTDDTASFTVTADGADNAFCTHIERTRSKKDDYTPPGIAGGEGTLTYLGYRISVSEREGEC</sequence>
<reference evidence="3 4" key="1">
    <citation type="submission" date="2024-10" db="EMBL/GenBank/DDBJ databases">
        <title>The Natural Products Discovery Center: Release of the First 8490 Sequenced Strains for Exploring Actinobacteria Biosynthetic Diversity.</title>
        <authorList>
            <person name="Kalkreuter E."/>
            <person name="Kautsar S.A."/>
            <person name="Yang D."/>
            <person name="Bader C.D."/>
            <person name="Teijaro C.N."/>
            <person name="Fluegel L."/>
            <person name="Davis C.M."/>
            <person name="Simpson J.R."/>
            <person name="Lauterbach L."/>
            <person name="Steele A.D."/>
            <person name="Gui C."/>
            <person name="Meng S."/>
            <person name="Li G."/>
            <person name="Viehrig K."/>
            <person name="Ye F."/>
            <person name="Su P."/>
            <person name="Kiefer A.F."/>
            <person name="Nichols A."/>
            <person name="Cepeda A.J."/>
            <person name="Yan W."/>
            <person name="Fan B."/>
            <person name="Jiang Y."/>
            <person name="Adhikari A."/>
            <person name="Zheng C.-J."/>
            <person name="Schuster L."/>
            <person name="Cowan T.M."/>
            <person name="Smanski M.J."/>
            <person name="Chevrette M.G."/>
            <person name="De Carvalho L.P.S."/>
            <person name="Shen B."/>
        </authorList>
    </citation>
    <scope>NUCLEOTIDE SEQUENCE [LARGE SCALE GENOMIC DNA]</scope>
    <source>
        <strain evidence="3 4">NPDC048320</strain>
    </source>
</reference>
<accession>A0ABW7B1G9</accession>
<evidence type="ECO:0000313" key="3">
    <source>
        <dbReference type="EMBL" id="MFG3010995.1"/>
    </source>
</evidence>
<dbReference type="PROSITE" id="PS51257">
    <property type="entry name" value="PROKAR_LIPOPROTEIN"/>
    <property type="match status" value="1"/>
</dbReference>
<organism evidence="3 4">
    <name type="scientific">Streptomyces cinerochromogenes</name>
    <dbReference type="NCBI Taxonomy" id="66422"/>
    <lineage>
        <taxon>Bacteria</taxon>
        <taxon>Bacillati</taxon>
        <taxon>Actinomycetota</taxon>
        <taxon>Actinomycetes</taxon>
        <taxon>Kitasatosporales</taxon>
        <taxon>Streptomycetaceae</taxon>
        <taxon>Streptomyces</taxon>
    </lineage>
</organism>
<keyword evidence="4" id="KW-1185">Reference proteome</keyword>
<comment type="caution">
    <text evidence="3">The sequence shown here is derived from an EMBL/GenBank/DDBJ whole genome shotgun (WGS) entry which is preliminary data.</text>
</comment>
<evidence type="ECO:0000256" key="1">
    <source>
        <dbReference type="SAM" id="MobiDB-lite"/>
    </source>
</evidence>
<protein>
    <submittedName>
        <fullName evidence="3">Uncharacterized protein</fullName>
    </submittedName>
</protein>
<proteinExistence type="predicted"/>
<gene>
    <name evidence="3" type="ORF">ACGFZB_11135</name>
</gene>
<dbReference type="Proteomes" id="UP001604267">
    <property type="component" value="Unassembled WGS sequence"/>
</dbReference>
<keyword evidence="2" id="KW-1133">Transmembrane helix</keyword>
<evidence type="ECO:0000256" key="2">
    <source>
        <dbReference type="SAM" id="Phobius"/>
    </source>
</evidence>
<dbReference type="RefSeq" id="WP_392817196.1">
    <property type="nucleotide sequence ID" value="NZ_JBICYV010000004.1"/>
</dbReference>
<dbReference type="EMBL" id="JBICYV010000004">
    <property type="protein sequence ID" value="MFG3010995.1"/>
    <property type="molecule type" value="Genomic_DNA"/>
</dbReference>
<feature type="transmembrane region" description="Helical" evidence="2">
    <location>
        <begin position="50"/>
        <end position="67"/>
    </location>
</feature>
<name>A0ABW7B1G9_9ACTN</name>
<keyword evidence="2" id="KW-0472">Membrane</keyword>